<evidence type="ECO:0000313" key="2">
    <source>
        <dbReference type="Proteomes" id="UP000299102"/>
    </source>
</evidence>
<reference evidence="1 2" key="1">
    <citation type="journal article" date="2019" name="Commun. Biol.">
        <title>The bagworm genome reveals a unique fibroin gene that provides high tensile strength.</title>
        <authorList>
            <person name="Kono N."/>
            <person name="Nakamura H."/>
            <person name="Ohtoshi R."/>
            <person name="Tomita M."/>
            <person name="Numata K."/>
            <person name="Arakawa K."/>
        </authorList>
    </citation>
    <scope>NUCLEOTIDE SEQUENCE [LARGE SCALE GENOMIC DNA]</scope>
</reference>
<dbReference type="AlphaFoldDB" id="A0A4C1X4C2"/>
<organism evidence="1 2">
    <name type="scientific">Eumeta variegata</name>
    <name type="common">Bagworm moth</name>
    <name type="synonym">Eumeta japonica</name>
    <dbReference type="NCBI Taxonomy" id="151549"/>
    <lineage>
        <taxon>Eukaryota</taxon>
        <taxon>Metazoa</taxon>
        <taxon>Ecdysozoa</taxon>
        <taxon>Arthropoda</taxon>
        <taxon>Hexapoda</taxon>
        <taxon>Insecta</taxon>
        <taxon>Pterygota</taxon>
        <taxon>Neoptera</taxon>
        <taxon>Endopterygota</taxon>
        <taxon>Lepidoptera</taxon>
        <taxon>Glossata</taxon>
        <taxon>Ditrysia</taxon>
        <taxon>Tineoidea</taxon>
        <taxon>Psychidae</taxon>
        <taxon>Oiketicinae</taxon>
        <taxon>Eumeta</taxon>
    </lineage>
</organism>
<sequence length="170" mass="18967">MVLALWPNSVAVTEVGIVEVTHRAAELRSQLYIVKLILDPNIVRNLDLQDQVILSPPANYCILRSETSYFSNGCCQPSWGTPARIAAYKGLPSALSTYSMVHQNTRISDAKFRRRIFTVAPHHISAFNTFGSKYNTIGVVSQMLFHTPSVSKDKCLSDKRLSSYFVELSA</sequence>
<protein>
    <submittedName>
        <fullName evidence="1">Uncharacterized protein</fullName>
    </submittedName>
</protein>
<dbReference type="EMBL" id="BGZK01000739">
    <property type="protein sequence ID" value="GBP58586.1"/>
    <property type="molecule type" value="Genomic_DNA"/>
</dbReference>
<dbReference type="Proteomes" id="UP000299102">
    <property type="component" value="Unassembled WGS sequence"/>
</dbReference>
<accession>A0A4C1X4C2</accession>
<keyword evidence="2" id="KW-1185">Reference proteome</keyword>
<evidence type="ECO:0000313" key="1">
    <source>
        <dbReference type="EMBL" id="GBP58586.1"/>
    </source>
</evidence>
<comment type="caution">
    <text evidence="1">The sequence shown here is derived from an EMBL/GenBank/DDBJ whole genome shotgun (WGS) entry which is preliminary data.</text>
</comment>
<name>A0A4C1X4C2_EUMVA</name>
<gene>
    <name evidence="1" type="ORF">EVAR_40869_1</name>
</gene>
<proteinExistence type="predicted"/>